<name>A0A5R9CR75_9LACO</name>
<organism evidence="1 2">
    <name type="scientific">Lentilactobacillus parafarraginis</name>
    <dbReference type="NCBI Taxonomy" id="390842"/>
    <lineage>
        <taxon>Bacteria</taxon>
        <taxon>Bacillati</taxon>
        <taxon>Bacillota</taxon>
        <taxon>Bacilli</taxon>
        <taxon>Lactobacillales</taxon>
        <taxon>Lactobacillaceae</taxon>
        <taxon>Lentilactobacillus</taxon>
    </lineage>
</organism>
<comment type="caution">
    <text evidence="1">The sequence shown here is derived from an EMBL/GenBank/DDBJ whole genome shotgun (WGS) entry which is preliminary data.</text>
</comment>
<dbReference type="AlphaFoldDB" id="A0A5R9CR75"/>
<dbReference type="Proteomes" id="UP000305100">
    <property type="component" value="Unassembled WGS sequence"/>
</dbReference>
<gene>
    <name evidence="1" type="ORF">FEZ41_11180</name>
</gene>
<sequence>MRRIGLLCLVAAGALVFFLGWQFWTLDDQVQSAIQTQVDAALKSHHSRKLRKICGDKHTYRYLSTQKQATVHVESDNQGGGNVAYYRMKLGHQDNYGVEFKIKNEVFYQFGPAKIYYVANWPK</sequence>
<dbReference type="OrthoDB" id="2357540at2"/>
<dbReference type="EMBL" id="VBSX01000031">
    <property type="protein sequence ID" value="TLQ17507.1"/>
    <property type="molecule type" value="Genomic_DNA"/>
</dbReference>
<evidence type="ECO:0008006" key="3">
    <source>
        <dbReference type="Google" id="ProtNLM"/>
    </source>
</evidence>
<dbReference type="RefSeq" id="WP_054735911.1">
    <property type="nucleotide sequence ID" value="NZ_VBSX01000031.1"/>
</dbReference>
<proteinExistence type="predicted"/>
<reference evidence="1 2" key="1">
    <citation type="submission" date="2019-05" db="EMBL/GenBank/DDBJ databases">
        <title>The metagenome of a microbial culture collection derived from dairy environment covers the genomic content of the human microbiome.</title>
        <authorList>
            <person name="Roder T."/>
            <person name="Wuthrich D."/>
            <person name="Sattari Z."/>
            <person name="Von Ah U."/>
            <person name="Bar C."/>
            <person name="Ronchi F."/>
            <person name="Macpherson A.J."/>
            <person name="Ganal-Vonarburg S.C."/>
            <person name="Bruggmann R."/>
            <person name="Vergeres G."/>
        </authorList>
    </citation>
    <scope>NUCLEOTIDE SEQUENCE [LARGE SCALE GENOMIC DNA]</scope>
    <source>
        <strain evidence="1 2">FAM 1079</strain>
    </source>
</reference>
<protein>
    <recommendedName>
        <fullName evidence="3">DUF3139 domain-containing protein</fullName>
    </recommendedName>
</protein>
<evidence type="ECO:0000313" key="1">
    <source>
        <dbReference type="EMBL" id="TLQ17507.1"/>
    </source>
</evidence>
<accession>A0A5R9CR75</accession>
<evidence type="ECO:0000313" key="2">
    <source>
        <dbReference type="Proteomes" id="UP000305100"/>
    </source>
</evidence>